<reference evidence="9 10" key="1">
    <citation type="submission" date="2024-01" db="EMBL/GenBank/DDBJ databases">
        <title>Description of Olsenella sp. nov., isolated from pig feces.</title>
        <authorList>
            <person name="Chang Y.-H."/>
        </authorList>
    </citation>
    <scope>NUCLEOTIDE SEQUENCE [LARGE SCALE GENOMIC DNA]</scope>
    <source>
        <strain evidence="9 10">YH-ols2223</strain>
    </source>
</reference>
<evidence type="ECO:0000313" key="9">
    <source>
        <dbReference type="EMBL" id="MEE6146563.1"/>
    </source>
</evidence>
<evidence type="ECO:0000256" key="3">
    <source>
        <dbReference type="ARBA" id="ARBA00022679"/>
    </source>
</evidence>
<keyword evidence="5 8" id="KW-1133">Transmembrane helix</keyword>
<sequence>MLRWWLPFLAVFAASFLVTLATTPLARRIAWRLRAVDYPAARRVNKRPVPRMGGIAIVCGLVAGELVQALGVAFLGWPRVFVPVARQTVNYWLLFLSFLVIFLTGLVDDKFTLTPRQKLLGQVVASVVAVASGLVIDEIVNPLQNSVIHLGLAAMPITVVFLVAYTNIFNLIDGLDGLASGIACIAGLTMWIVSTISGRLDAAVLAIMISGTTLAFLRYNFHPASIFLGDSGALLIGFALGTVSLLSVSRVSGLTAIIIPLVVAGIPIIDTFSAIVRRGRAHVSIGHADKGHIHHRLMSVGLGQRQTALVIYAWTAALCVGSVVMTQVEVFPRICIFVALVVASGAFASRLRLFRPVLLHHRDPKTGEDELVTPQDPAFEQEREKFDEQHHQLGE</sequence>
<keyword evidence="10" id="KW-1185">Reference proteome</keyword>
<evidence type="ECO:0000313" key="10">
    <source>
        <dbReference type="Proteomes" id="UP001332931"/>
    </source>
</evidence>
<feature type="transmembrane region" description="Helical" evidence="8">
    <location>
        <begin position="6"/>
        <end position="26"/>
    </location>
</feature>
<dbReference type="PANTHER" id="PTHR22926:SF3">
    <property type="entry name" value="UNDECAPRENYL-PHOSPHATE ALPHA-N-ACETYLGLUCOSAMINYL 1-PHOSPHATE TRANSFERASE"/>
    <property type="match status" value="1"/>
</dbReference>
<name>A0ABU7R7Q5_9ACTN</name>
<keyword evidence="3 9" id="KW-0808">Transferase</keyword>
<feature type="transmembrane region" description="Helical" evidence="8">
    <location>
        <begin position="306"/>
        <end position="324"/>
    </location>
</feature>
<dbReference type="Proteomes" id="UP001332931">
    <property type="component" value="Unassembled WGS sequence"/>
</dbReference>
<feature type="transmembrane region" description="Helical" evidence="8">
    <location>
        <begin position="89"/>
        <end position="107"/>
    </location>
</feature>
<feature type="transmembrane region" description="Helical" evidence="8">
    <location>
        <begin position="148"/>
        <end position="165"/>
    </location>
</feature>
<feature type="transmembrane region" description="Helical" evidence="8">
    <location>
        <begin position="330"/>
        <end position="348"/>
    </location>
</feature>
<protein>
    <submittedName>
        <fullName evidence="9">MraY family glycosyltransferase</fullName>
        <ecNumber evidence="9">2.7.8.-</ecNumber>
    </submittedName>
</protein>
<feature type="transmembrane region" description="Helical" evidence="8">
    <location>
        <begin position="226"/>
        <end position="248"/>
    </location>
</feature>
<organism evidence="9 10">
    <name type="scientific">Olsenella absiana</name>
    <dbReference type="NCBI Taxonomy" id="3115222"/>
    <lineage>
        <taxon>Bacteria</taxon>
        <taxon>Bacillati</taxon>
        <taxon>Actinomycetota</taxon>
        <taxon>Coriobacteriia</taxon>
        <taxon>Coriobacteriales</taxon>
        <taxon>Atopobiaceae</taxon>
        <taxon>Olsenella</taxon>
    </lineage>
</organism>
<dbReference type="EMBL" id="JAZGJQ010000001">
    <property type="protein sequence ID" value="MEE6146563.1"/>
    <property type="molecule type" value="Genomic_DNA"/>
</dbReference>
<keyword evidence="6 8" id="KW-0472">Membrane</keyword>
<keyword evidence="4 8" id="KW-0812">Transmembrane</keyword>
<feature type="transmembrane region" description="Helical" evidence="8">
    <location>
        <begin position="177"/>
        <end position="196"/>
    </location>
</feature>
<accession>A0ABU7R7Q5</accession>
<evidence type="ECO:0000256" key="1">
    <source>
        <dbReference type="ARBA" id="ARBA00004651"/>
    </source>
</evidence>
<dbReference type="Pfam" id="PF00953">
    <property type="entry name" value="Glycos_transf_4"/>
    <property type="match status" value="1"/>
</dbReference>
<dbReference type="CDD" id="cd06853">
    <property type="entry name" value="GT_WecA_like"/>
    <property type="match status" value="1"/>
</dbReference>
<evidence type="ECO:0000256" key="7">
    <source>
        <dbReference type="SAM" id="MobiDB-lite"/>
    </source>
</evidence>
<evidence type="ECO:0000256" key="6">
    <source>
        <dbReference type="ARBA" id="ARBA00023136"/>
    </source>
</evidence>
<dbReference type="PROSITE" id="PS01348">
    <property type="entry name" value="MRAY_2"/>
    <property type="match status" value="1"/>
</dbReference>
<dbReference type="InterPro" id="IPR018480">
    <property type="entry name" value="PNAcMuramoyl-5peptid_Trfase_CS"/>
</dbReference>
<keyword evidence="2" id="KW-1003">Cell membrane</keyword>
<dbReference type="InterPro" id="IPR000715">
    <property type="entry name" value="Glycosyl_transferase_4"/>
</dbReference>
<feature type="transmembrane region" description="Helical" evidence="8">
    <location>
        <begin position="119"/>
        <end position="136"/>
    </location>
</feature>
<evidence type="ECO:0000256" key="2">
    <source>
        <dbReference type="ARBA" id="ARBA00022475"/>
    </source>
</evidence>
<dbReference type="PANTHER" id="PTHR22926">
    <property type="entry name" value="PHOSPHO-N-ACETYLMURAMOYL-PENTAPEPTIDE-TRANSFERASE"/>
    <property type="match status" value="1"/>
</dbReference>
<proteinExistence type="predicted"/>
<feature type="region of interest" description="Disordered" evidence="7">
    <location>
        <begin position="365"/>
        <end position="395"/>
    </location>
</feature>
<feature type="transmembrane region" description="Helical" evidence="8">
    <location>
        <begin position="202"/>
        <end position="219"/>
    </location>
</feature>
<gene>
    <name evidence="9" type="ORF">VXJ25_00925</name>
</gene>
<comment type="caution">
    <text evidence="9">The sequence shown here is derived from an EMBL/GenBank/DDBJ whole genome shotgun (WGS) entry which is preliminary data.</text>
</comment>
<evidence type="ECO:0000256" key="5">
    <source>
        <dbReference type="ARBA" id="ARBA00022989"/>
    </source>
</evidence>
<feature type="transmembrane region" description="Helical" evidence="8">
    <location>
        <begin position="254"/>
        <end position="276"/>
    </location>
</feature>
<dbReference type="EC" id="2.7.8.-" evidence="9"/>
<evidence type="ECO:0000256" key="8">
    <source>
        <dbReference type="SAM" id="Phobius"/>
    </source>
</evidence>
<evidence type="ECO:0000256" key="4">
    <source>
        <dbReference type="ARBA" id="ARBA00022692"/>
    </source>
</evidence>
<comment type="subcellular location">
    <subcellularLocation>
        <location evidence="1">Cell membrane</location>
        <topology evidence="1">Multi-pass membrane protein</topology>
    </subcellularLocation>
</comment>
<dbReference type="RefSeq" id="WP_330957327.1">
    <property type="nucleotide sequence ID" value="NZ_JAZGJQ010000001.1"/>
</dbReference>
<feature type="transmembrane region" description="Helical" evidence="8">
    <location>
        <begin position="52"/>
        <end position="77"/>
    </location>
</feature>
<dbReference type="GO" id="GO:0016740">
    <property type="term" value="F:transferase activity"/>
    <property type="evidence" value="ECO:0007669"/>
    <property type="project" value="UniProtKB-KW"/>
</dbReference>
<feature type="compositionally biased region" description="Basic and acidic residues" evidence="7">
    <location>
        <begin position="380"/>
        <end position="395"/>
    </location>
</feature>